<protein>
    <recommendedName>
        <fullName evidence="3">SGNH hydrolase-type esterase domain-containing protein</fullName>
    </recommendedName>
</protein>
<evidence type="ECO:0000313" key="2">
    <source>
        <dbReference type="Proteomes" id="UP000010931"/>
    </source>
</evidence>
<organism evidence="1 2">
    <name type="scientific">Streptomyces turgidiscabies (strain Car8)</name>
    <dbReference type="NCBI Taxonomy" id="698760"/>
    <lineage>
        <taxon>Bacteria</taxon>
        <taxon>Bacillati</taxon>
        <taxon>Actinomycetota</taxon>
        <taxon>Actinomycetes</taxon>
        <taxon>Kitasatosporales</taxon>
        <taxon>Streptomycetaceae</taxon>
        <taxon>Streptomyces</taxon>
    </lineage>
</organism>
<accession>L7F0W9</accession>
<dbReference type="AlphaFoldDB" id="L7F0W9"/>
<name>L7F0W9_STRT8</name>
<keyword evidence="2" id="KW-1185">Reference proteome</keyword>
<proteinExistence type="predicted"/>
<evidence type="ECO:0008006" key="3">
    <source>
        <dbReference type="Google" id="ProtNLM"/>
    </source>
</evidence>
<evidence type="ECO:0000313" key="1">
    <source>
        <dbReference type="EMBL" id="ELP64591.1"/>
    </source>
</evidence>
<sequence>MAGPRRHRGGLRSQYTRDDFHLNGTGHRAWVQSLRPLLADVARRATKENSR</sequence>
<comment type="caution">
    <text evidence="1">The sequence shown here is derived from an EMBL/GenBank/DDBJ whole genome shotgun (WGS) entry which is preliminary data.</text>
</comment>
<dbReference type="Proteomes" id="UP000010931">
    <property type="component" value="Unassembled WGS sequence"/>
</dbReference>
<reference evidence="1 2" key="1">
    <citation type="journal article" date="2011" name="Plasmid">
        <title>Streptomyces turgidiscabies Car8 contains a modular pathogenicity island that shares virulence genes with other actinobacterial plant pathogens.</title>
        <authorList>
            <person name="Huguet-Tapia J.C."/>
            <person name="Badger J.H."/>
            <person name="Loria R."/>
            <person name="Pettis G.S."/>
        </authorList>
    </citation>
    <scope>NUCLEOTIDE SEQUENCE [LARGE SCALE GENOMIC DNA]</scope>
    <source>
        <strain evidence="1 2">Car8</strain>
    </source>
</reference>
<gene>
    <name evidence="1" type="ORF">STRTUCAR8_09175</name>
</gene>
<dbReference type="EMBL" id="AEJB01000441">
    <property type="protein sequence ID" value="ELP64591.1"/>
    <property type="molecule type" value="Genomic_DNA"/>
</dbReference>
<dbReference type="SUPFAM" id="SSF52266">
    <property type="entry name" value="SGNH hydrolase"/>
    <property type="match status" value="1"/>
</dbReference>